<comment type="caution">
    <text evidence="1">The sequence shown here is derived from an EMBL/GenBank/DDBJ whole genome shotgun (WGS) entry which is preliminary data.</text>
</comment>
<gene>
    <name evidence="1" type="ORF">PR002_g23135</name>
</gene>
<dbReference type="AlphaFoldDB" id="A0A6A3ILJ9"/>
<proteinExistence type="predicted"/>
<reference evidence="1 2" key="1">
    <citation type="submission" date="2018-09" db="EMBL/GenBank/DDBJ databases">
        <title>Genomic investigation of the strawberry pathogen Phytophthora fragariae indicates pathogenicity is determined by transcriptional variation in three key races.</title>
        <authorList>
            <person name="Adams T.M."/>
            <person name="Armitage A.D."/>
            <person name="Sobczyk M.K."/>
            <person name="Bates H.J."/>
            <person name="Dunwell J.M."/>
            <person name="Nellist C.F."/>
            <person name="Harrison R.J."/>
        </authorList>
    </citation>
    <scope>NUCLEOTIDE SEQUENCE [LARGE SCALE GENOMIC DNA]</scope>
    <source>
        <strain evidence="1 2">SCRP324</strain>
    </source>
</reference>
<dbReference type="EMBL" id="QXFU01002595">
    <property type="protein sequence ID" value="KAE8983829.1"/>
    <property type="molecule type" value="Genomic_DNA"/>
</dbReference>
<sequence length="95" mass="9789">MAELKPETTQVMVEQAPGATTAQVMVALLAPETTTHVMVEQAPGATTTQALADVSALLTRESPELAELMVALVSPESAELMAALQVVQPAGCATE</sequence>
<dbReference type="OrthoDB" id="10490026at2759"/>
<accession>A0A6A3ILJ9</accession>
<name>A0A6A3ILJ9_9STRA</name>
<evidence type="ECO:0000313" key="1">
    <source>
        <dbReference type="EMBL" id="KAE8983829.1"/>
    </source>
</evidence>
<evidence type="ECO:0000313" key="2">
    <source>
        <dbReference type="Proteomes" id="UP000435112"/>
    </source>
</evidence>
<dbReference type="Proteomes" id="UP000435112">
    <property type="component" value="Unassembled WGS sequence"/>
</dbReference>
<protein>
    <submittedName>
        <fullName evidence="1">Uncharacterized protein</fullName>
    </submittedName>
</protein>
<organism evidence="1 2">
    <name type="scientific">Phytophthora rubi</name>
    <dbReference type="NCBI Taxonomy" id="129364"/>
    <lineage>
        <taxon>Eukaryota</taxon>
        <taxon>Sar</taxon>
        <taxon>Stramenopiles</taxon>
        <taxon>Oomycota</taxon>
        <taxon>Peronosporomycetes</taxon>
        <taxon>Peronosporales</taxon>
        <taxon>Peronosporaceae</taxon>
        <taxon>Phytophthora</taxon>
    </lineage>
</organism>